<evidence type="ECO:0000313" key="2">
    <source>
        <dbReference type="Proteomes" id="UP000248886"/>
    </source>
</evidence>
<dbReference type="RefSeq" id="WP_054608639.1">
    <property type="nucleotide sequence ID" value="NZ_AP025160.1"/>
</dbReference>
<comment type="caution">
    <text evidence="1">The sequence shown here is derived from an EMBL/GenBank/DDBJ whole genome shotgun (WGS) entry which is preliminary data.</text>
</comment>
<evidence type="ECO:0000313" key="1">
    <source>
        <dbReference type="EMBL" id="PZD82439.1"/>
    </source>
</evidence>
<proteinExistence type="predicted"/>
<protein>
    <submittedName>
        <fullName evidence="1">Uncharacterized protein</fullName>
    </submittedName>
</protein>
<reference evidence="1 2" key="1">
    <citation type="submission" date="2018-06" db="EMBL/GenBank/DDBJ databases">
        <title>Draft sequence of Acidithiobacillus ferrooxidans CCM 4253.</title>
        <authorList>
            <person name="Moya-Beltran A."/>
            <person name="Castro M."/>
            <person name="Covarrubias P.C."/>
            <person name="Issotta F."/>
            <person name="Janiczek O."/>
            <person name="Mandl M."/>
            <person name="Kucera J."/>
            <person name="Quatrini R."/>
        </authorList>
    </citation>
    <scope>NUCLEOTIDE SEQUENCE [LARGE SCALE GENOMIC DNA]</scope>
    <source>
        <strain evidence="1 2">CCM 4253</strain>
    </source>
</reference>
<sequence>MLVSVHTLRVRGRRIGKSEIPRAAPTQGDLRTHYQGVILVATLEPALPRDSRPLPPLYDPRIMLISPQAIRLMGFEKVGEGDGATTYLQEWLCETK</sequence>
<dbReference type="Proteomes" id="UP000248886">
    <property type="component" value="Unassembled WGS sequence"/>
</dbReference>
<dbReference type="AlphaFoldDB" id="A0A2W1K6K4"/>
<accession>A0A2W1K6K4</accession>
<dbReference type="EMBL" id="QKQP01000001">
    <property type="protein sequence ID" value="PZD82439.1"/>
    <property type="molecule type" value="Genomic_DNA"/>
</dbReference>
<gene>
    <name evidence="1" type="ORF">DN052_05320</name>
</gene>
<name>A0A2W1K6K4_ACIFR</name>
<organism evidence="1 2">
    <name type="scientific">Acidithiobacillus ferrooxidans</name>
    <name type="common">Thiobacillus ferrooxidans</name>
    <dbReference type="NCBI Taxonomy" id="920"/>
    <lineage>
        <taxon>Bacteria</taxon>
        <taxon>Pseudomonadati</taxon>
        <taxon>Pseudomonadota</taxon>
        <taxon>Acidithiobacillia</taxon>
        <taxon>Acidithiobacillales</taxon>
        <taxon>Acidithiobacillaceae</taxon>
        <taxon>Acidithiobacillus</taxon>
    </lineage>
</organism>